<evidence type="ECO:0000313" key="4">
    <source>
        <dbReference type="Proteomes" id="UP000199058"/>
    </source>
</evidence>
<reference evidence="3 4" key="1">
    <citation type="submission" date="2016-10" db="EMBL/GenBank/DDBJ databases">
        <authorList>
            <person name="de Groot N.N."/>
        </authorList>
    </citation>
    <scope>NUCLEOTIDE SEQUENCE [LARGE SCALE GENOMIC DNA]</scope>
    <source>
        <strain evidence="3 4">DSM 18438</strain>
    </source>
</reference>
<evidence type="ECO:0000256" key="2">
    <source>
        <dbReference type="SAM" id="SignalP"/>
    </source>
</evidence>
<keyword evidence="4" id="KW-1185">Reference proteome</keyword>
<dbReference type="Gene3D" id="3.40.190.170">
    <property type="entry name" value="Bacterial extracellular solute-binding protein, family 7"/>
    <property type="match status" value="1"/>
</dbReference>
<evidence type="ECO:0000256" key="1">
    <source>
        <dbReference type="ARBA" id="ARBA00022729"/>
    </source>
</evidence>
<feature type="signal peptide" evidence="2">
    <location>
        <begin position="1"/>
        <end position="24"/>
    </location>
</feature>
<dbReference type="NCBIfam" id="NF037995">
    <property type="entry name" value="TRAP_S1"/>
    <property type="match status" value="1"/>
</dbReference>
<dbReference type="InterPro" id="IPR038404">
    <property type="entry name" value="TRAP_DctP_sf"/>
</dbReference>
<feature type="chain" id="PRO_5011566166" evidence="2">
    <location>
        <begin position="25"/>
        <end position="338"/>
    </location>
</feature>
<proteinExistence type="predicted"/>
<organism evidence="3 4">
    <name type="scientific">Marinospirillum celere</name>
    <dbReference type="NCBI Taxonomy" id="1122252"/>
    <lineage>
        <taxon>Bacteria</taxon>
        <taxon>Pseudomonadati</taxon>
        <taxon>Pseudomonadota</taxon>
        <taxon>Gammaproteobacteria</taxon>
        <taxon>Oceanospirillales</taxon>
        <taxon>Oceanospirillaceae</taxon>
        <taxon>Marinospirillum</taxon>
    </lineage>
</organism>
<dbReference type="Pfam" id="PF03480">
    <property type="entry name" value="DctP"/>
    <property type="match status" value="1"/>
</dbReference>
<dbReference type="InterPro" id="IPR018389">
    <property type="entry name" value="DctP_fam"/>
</dbReference>
<dbReference type="EMBL" id="FOLH01000002">
    <property type="protein sequence ID" value="SFC01048.1"/>
    <property type="molecule type" value="Genomic_DNA"/>
</dbReference>
<accession>A0A1I1FTT7</accession>
<sequence length="338" mass="36826">MHKIKTMLLATGLVAATSMTPALAQTTLTVSSWGGPNHGINTHVWPNWGQWVEEATEGRVTVEVVSDLGPPNQQMDIVADGIGDVTWMFHGHFPGRFTATQLPELPFFEAISSEKMSAAYWRTHQEYLSAANEHRGVKVLGLGVHGPGQVFTRERVESLDQLEGKRLRTGGGVMSEIANRLGVSGVALPPTQTYESASQGVIEGAFLTLEGLRSFRIAEVAPYTLSLPGGLYRGSFAIVINPDVWDSISASDQEAIMEVSGERLSRLFGEMMDLSDQAGVEFAKEKGNTFTEASSEVVEAAKQLTADLPDDWVERMNSSRVDAEAALAFFRKQLQELN</sequence>
<evidence type="ECO:0000313" key="3">
    <source>
        <dbReference type="EMBL" id="SFC01048.1"/>
    </source>
</evidence>
<dbReference type="GO" id="GO:0055085">
    <property type="term" value="P:transmembrane transport"/>
    <property type="evidence" value="ECO:0007669"/>
    <property type="project" value="InterPro"/>
</dbReference>
<keyword evidence="1 2" id="KW-0732">Signal</keyword>
<dbReference type="Proteomes" id="UP000199058">
    <property type="component" value="Unassembled WGS sequence"/>
</dbReference>
<dbReference type="PANTHER" id="PTHR33376">
    <property type="match status" value="1"/>
</dbReference>
<dbReference type="OrthoDB" id="9177965at2"/>
<dbReference type="CDD" id="cd13665">
    <property type="entry name" value="PBP2_TRAP_Dctp3_4"/>
    <property type="match status" value="1"/>
</dbReference>
<dbReference type="STRING" id="1122252.SAMN05660443_1126"/>
<name>A0A1I1FTT7_9GAMM</name>
<dbReference type="PANTHER" id="PTHR33376:SF15">
    <property type="entry name" value="BLL6794 PROTEIN"/>
    <property type="match status" value="1"/>
</dbReference>
<dbReference type="RefSeq" id="WP_091960453.1">
    <property type="nucleotide sequence ID" value="NZ_FOLH01000002.1"/>
</dbReference>
<protein>
    <submittedName>
        <fullName evidence="3">TRAP-type C4-dicarboxylate transport system, substrate-binding protein</fullName>
    </submittedName>
</protein>
<dbReference type="AlphaFoldDB" id="A0A1I1FTT7"/>
<gene>
    <name evidence="3" type="ORF">SAMN05660443_1126</name>
</gene>